<dbReference type="GO" id="GO:0015483">
    <property type="term" value="F:long-chain fatty acid transporting porin activity"/>
    <property type="evidence" value="ECO:0007669"/>
    <property type="project" value="TreeGrafter"/>
</dbReference>
<feature type="signal peptide" evidence="8">
    <location>
        <begin position="1"/>
        <end position="21"/>
    </location>
</feature>
<keyword evidence="5 8" id="KW-0732">Signal</keyword>
<dbReference type="InterPro" id="IPR005017">
    <property type="entry name" value="OMPP1/FadL/TodX"/>
</dbReference>
<accession>A0A9X3DXB4</accession>
<evidence type="ECO:0000256" key="6">
    <source>
        <dbReference type="ARBA" id="ARBA00023136"/>
    </source>
</evidence>
<dbReference type="AlphaFoldDB" id="A0A9X3DXB4"/>
<organism evidence="9 10">
    <name type="scientific">Acinetobacter nematophilus</name>
    <dbReference type="NCBI Taxonomy" id="2994642"/>
    <lineage>
        <taxon>Bacteria</taxon>
        <taxon>Pseudomonadati</taxon>
        <taxon>Pseudomonadota</taxon>
        <taxon>Gammaproteobacteria</taxon>
        <taxon>Moraxellales</taxon>
        <taxon>Moraxellaceae</taxon>
        <taxon>Acinetobacter</taxon>
    </lineage>
</organism>
<comment type="similarity">
    <text evidence="2">Belongs to the OmpP1/FadL family.</text>
</comment>
<evidence type="ECO:0000256" key="3">
    <source>
        <dbReference type="ARBA" id="ARBA00022452"/>
    </source>
</evidence>
<sequence>MKITPLIFCLLSIYSSTQVYAAGMDQSGQSILAFLEDGHYAEASITAVSPDISGKIRNRPDLVASGSSDLDTGDMIKDIQYYSAAMKFQLSPRVSFGLLYDQPFGANTEYPMKANNTFSDNQYTFVGTKANVETQNLTTIIGFQPNKYLNFYAGGVYQSMEGNVSLRGNSMGIFNGYDANFLKDNSTGWLAGVAYQIPEIALKAALTYRSKIDYSIDVQESLNGEIMNFTEAKDTKIITPKSINLDFQTGVSQNTLLYLNARWVNWKNSVIRPAQFGALSELATAELSQGAYGGGFNLDDYRKDQWSAALGVGHQFNEKISASTDVSWDSGTGNPAGVLGPIHGGWGLGLGLQYNPTPKYFLSAGLRYIWFGDAVAQDGTYFLPIEGISQIAEQADFKDNTAMVYGLKIGYKF</sequence>
<evidence type="ECO:0000313" key="9">
    <source>
        <dbReference type="EMBL" id="MCX5469921.1"/>
    </source>
</evidence>
<reference evidence="9" key="1">
    <citation type="submission" date="2022-11" db="EMBL/GenBank/DDBJ databases">
        <title>Biodiversity and phylogenetic relationships of bacteria.</title>
        <authorList>
            <person name="Machado R.A.R."/>
            <person name="Bhat A."/>
            <person name="Loulou A."/>
            <person name="Kallel S."/>
        </authorList>
    </citation>
    <scope>NUCLEOTIDE SEQUENCE</scope>
    <source>
        <strain evidence="9">A-IN1</strain>
    </source>
</reference>
<evidence type="ECO:0000256" key="7">
    <source>
        <dbReference type="ARBA" id="ARBA00023237"/>
    </source>
</evidence>
<keyword evidence="7" id="KW-0998">Cell outer membrane</keyword>
<keyword evidence="6" id="KW-0472">Membrane</keyword>
<gene>
    <name evidence="9" type="ORF">OSH00_19575</name>
</gene>
<evidence type="ECO:0000256" key="2">
    <source>
        <dbReference type="ARBA" id="ARBA00008163"/>
    </source>
</evidence>
<protein>
    <submittedName>
        <fullName evidence="9">Transporter</fullName>
    </submittedName>
</protein>
<name>A0A9X3DXB4_9GAMM</name>
<evidence type="ECO:0000256" key="1">
    <source>
        <dbReference type="ARBA" id="ARBA00004571"/>
    </source>
</evidence>
<comment type="caution">
    <text evidence="9">The sequence shown here is derived from an EMBL/GenBank/DDBJ whole genome shotgun (WGS) entry which is preliminary data.</text>
</comment>
<evidence type="ECO:0000256" key="4">
    <source>
        <dbReference type="ARBA" id="ARBA00022692"/>
    </source>
</evidence>
<keyword evidence="4" id="KW-0812">Transmembrane</keyword>
<dbReference type="Proteomes" id="UP001146019">
    <property type="component" value="Unassembled WGS sequence"/>
</dbReference>
<comment type="subcellular location">
    <subcellularLocation>
        <location evidence="1">Cell outer membrane</location>
        <topology evidence="1">Multi-pass membrane protein</topology>
    </subcellularLocation>
</comment>
<evidence type="ECO:0000256" key="5">
    <source>
        <dbReference type="ARBA" id="ARBA00022729"/>
    </source>
</evidence>
<dbReference type="PANTHER" id="PTHR35093:SF8">
    <property type="entry name" value="OUTER MEMBRANE PROTEIN NMB0088-RELATED"/>
    <property type="match status" value="1"/>
</dbReference>
<dbReference type="SUPFAM" id="SSF56935">
    <property type="entry name" value="Porins"/>
    <property type="match status" value="1"/>
</dbReference>
<dbReference type="Gene3D" id="2.40.160.60">
    <property type="entry name" value="Outer membrane protein transport protein (OMPP1/FadL/TodX)"/>
    <property type="match status" value="1"/>
</dbReference>
<dbReference type="GO" id="GO:0009279">
    <property type="term" value="C:cell outer membrane"/>
    <property type="evidence" value="ECO:0007669"/>
    <property type="project" value="UniProtKB-SubCell"/>
</dbReference>
<evidence type="ECO:0000256" key="8">
    <source>
        <dbReference type="SAM" id="SignalP"/>
    </source>
</evidence>
<dbReference type="PANTHER" id="PTHR35093">
    <property type="entry name" value="OUTER MEMBRANE PROTEIN NMB0088-RELATED"/>
    <property type="match status" value="1"/>
</dbReference>
<keyword evidence="10" id="KW-1185">Reference proteome</keyword>
<feature type="chain" id="PRO_5040941839" evidence="8">
    <location>
        <begin position="22"/>
        <end position="413"/>
    </location>
</feature>
<keyword evidence="3" id="KW-1134">Transmembrane beta strand</keyword>
<dbReference type="RefSeq" id="WP_266131813.1">
    <property type="nucleotide sequence ID" value="NZ_JAPKMY010000017.1"/>
</dbReference>
<evidence type="ECO:0000313" key="10">
    <source>
        <dbReference type="Proteomes" id="UP001146019"/>
    </source>
</evidence>
<proteinExistence type="inferred from homology"/>
<dbReference type="EMBL" id="JAPKMY010000017">
    <property type="protein sequence ID" value="MCX5469921.1"/>
    <property type="molecule type" value="Genomic_DNA"/>
</dbReference>